<dbReference type="AlphaFoldDB" id="A0A916WE63"/>
<evidence type="ECO:0000313" key="1">
    <source>
        <dbReference type="EMBL" id="GGA91276.1"/>
    </source>
</evidence>
<protein>
    <recommendedName>
        <fullName evidence="3">Helix-turn-helix domain-containing protein</fullName>
    </recommendedName>
</protein>
<dbReference type="Proteomes" id="UP000613512">
    <property type="component" value="Unassembled WGS sequence"/>
</dbReference>
<dbReference type="SUPFAM" id="SSF46955">
    <property type="entry name" value="Putative DNA-binding domain"/>
    <property type="match status" value="1"/>
</dbReference>
<dbReference type="InterPro" id="IPR009061">
    <property type="entry name" value="DNA-bd_dom_put_sf"/>
</dbReference>
<dbReference type="EMBL" id="BMEY01000029">
    <property type="protein sequence ID" value="GGA91276.1"/>
    <property type="molecule type" value="Genomic_DNA"/>
</dbReference>
<organism evidence="1 2">
    <name type="scientific">Ornithinibacillus halotolerans</name>
    <dbReference type="NCBI Taxonomy" id="1274357"/>
    <lineage>
        <taxon>Bacteria</taxon>
        <taxon>Bacillati</taxon>
        <taxon>Bacillota</taxon>
        <taxon>Bacilli</taxon>
        <taxon>Bacillales</taxon>
        <taxon>Bacillaceae</taxon>
        <taxon>Ornithinibacillus</taxon>
    </lineage>
</organism>
<name>A0A916WE63_9BACI</name>
<gene>
    <name evidence="1" type="ORF">GCM10008025_37210</name>
</gene>
<sequence>MDFMSVAVLEETKKDIHEAFHSNNIAKIEKETSYILNYLIVTMRDIFDDRLTDIKIKPVDYNHSYVSSQKNLQKLNAWLTVFDEINNPCSDFEFGKFKHNLEYWYYEIGGKQITFNYHKDYLLTPTEAAKELGVSTVTINKYIKQGLEEVDTNSHKKIPKHAIQLWKDTSYTIKVKALAQKRKLQNQSPKERISEINEELLELQLKYGVRTWQEAFGDYNIVEMEDRADYYDWQDLEDEKEMLLAKLMEDI</sequence>
<evidence type="ECO:0000313" key="2">
    <source>
        <dbReference type="Proteomes" id="UP000613512"/>
    </source>
</evidence>
<reference evidence="1" key="2">
    <citation type="submission" date="2020-09" db="EMBL/GenBank/DDBJ databases">
        <authorList>
            <person name="Sun Q."/>
            <person name="Zhou Y."/>
        </authorList>
    </citation>
    <scope>NUCLEOTIDE SEQUENCE</scope>
    <source>
        <strain evidence="1">CGMCC 1.12408</strain>
    </source>
</reference>
<proteinExistence type="predicted"/>
<accession>A0A916WE63</accession>
<comment type="caution">
    <text evidence="1">The sequence shown here is derived from an EMBL/GenBank/DDBJ whole genome shotgun (WGS) entry which is preliminary data.</text>
</comment>
<keyword evidence="2" id="KW-1185">Reference proteome</keyword>
<evidence type="ECO:0008006" key="3">
    <source>
        <dbReference type="Google" id="ProtNLM"/>
    </source>
</evidence>
<reference evidence="1" key="1">
    <citation type="journal article" date="2014" name="Int. J. Syst. Evol. Microbiol.">
        <title>Complete genome sequence of Corynebacterium casei LMG S-19264T (=DSM 44701T), isolated from a smear-ripened cheese.</title>
        <authorList>
            <consortium name="US DOE Joint Genome Institute (JGI-PGF)"/>
            <person name="Walter F."/>
            <person name="Albersmeier A."/>
            <person name="Kalinowski J."/>
            <person name="Ruckert C."/>
        </authorList>
    </citation>
    <scope>NUCLEOTIDE SEQUENCE</scope>
    <source>
        <strain evidence="1">CGMCC 1.12408</strain>
    </source>
</reference>